<keyword evidence="3" id="KW-1133">Transmembrane helix</keyword>
<feature type="region of interest" description="Disordered" evidence="2">
    <location>
        <begin position="44"/>
        <end position="65"/>
    </location>
</feature>
<evidence type="ECO:0000256" key="2">
    <source>
        <dbReference type="SAM" id="MobiDB-lite"/>
    </source>
</evidence>
<dbReference type="RefSeq" id="WP_017714542.1">
    <property type="nucleotide sequence ID" value="NZ_KB235944.1"/>
</dbReference>
<protein>
    <submittedName>
        <fullName evidence="4">Uncharacterized protein</fullName>
    </submittedName>
</protein>
<evidence type="ECO:0000313" key="5">
    <source>
        <dbReference type="Proteomes" id="UP000034681"/>
    </source>
</evidence>
<evidence type="ECO:0000256" key="3">
    <source>
        <dbReference type="SAM" id="Phobius"/>
    </source>
</evidence>
<organism evidence="4 5">
    <name type="scientific">Prochlorothrix hollandica PCC 9006 = CALU 1027</name>
    <dbReference type="NCBI Taxonomy" id="317619"/>
    <lineage>
        <taxon>Bacteria</taxon>
        <taxon>Bacillati</taxon>
        <taxon>Cyanobacteriota</taxon>
        <taxon>Cyanophyceae</taxon>
        <taxon>Prochlorotrichales</taxon>
        <taxon>Prochlorotrichaceae</taxon>
        <taxon>Prochlorothrix</taxon>
    </lineage>
</organism>
<dbReference type="EMBL" id="AJTX02000003">
    <property type="protein sequence ID" value="KKJ00679.1"/>
    <property type="molecule type" value="Genomic_DNA"/>
</dbReference>
<feature type="transmembrane region" description="Helical" evidence="3">
    <location>
        <begin position="219"/>
        <end position="241"/>
    </location>
</feature>
<accession>A0A0M2Q138</accession>
<dbReference type="OrthoDB" id="425114at2"/>
<dbReference type="eggNOG" id="ENOG5032ZNT">
    <property type="taxonomic scope" value="Bacteria"/>
</dbReference>
<keyword evidence="5" id="KW-1185">Reference proteome</keyword>
<feature type="compositionally biased region" description="Basic and acidic residues" evidence="2">
    <location>
        <begin position="185"/>
        <end position="201"/>
    </location>
</feature>
<comment type="caution">
    <text evidence="4">The sequence shown here is derived from an EMBL/GenBank/DDBJ whole genome shotgun (WGS) entry which is preliminary data.</text>
</comment>
<proteinExistence type="predicted"/>
<feature type="coiled-coil region" evidence="1">
    <location>
        <begin position="74"/>
        <end position="122"/>
    </location>
</feature>
<evidence type="ECO:0000256" key="1">
    <source>
        <dbReference type="SAM" id="Coils"/>
    </source>
</evidence>
<name>A0A0M2Q138_PROHO</name>
<dbReference type="AlphaFoldDB" id="A0A0M2Q138"/>
<reference evidence="4" key="1">
    <citation type="submission" date="2012-04" db="EMBL/GenBank/DDBJ databases">
        <authorList>
            <person name="Borisov I.G."/>
            <person name="Ivanikova N.V."/>
            <person name="Pinevich A.V."/>
        </authorList>
    </citation>
    <scope>NUCLEOTIDE SEQUENCE</scope>
    <source>
        <strain evidence="4">CALU 1027</strain>
    </source>
</reference>
<keyword evidence="3" id="KW-0472">Membrane</keyword>
<feature type="region of interest" description="Disordered" evidence="2">
    <location>
        <begin position="128"/>
        <end position="211"/>
    </location>
</feature>
<gene>
    <name evidence="4" type="ORF">PROH_05150</name>
</gene>
<keyword evidence="1" id="KW-0175">Coiled coil</keyword>
<keyword evidence="3" id="KW-0812">Transmembrane</keyword>
<sequence>MSQKTDRLCDRVAEKLLVGQICIILCHSFSGATPYMNPDTNLPVALGNPESRSGEPGRSVPTSGHTAAVPISIYRELADELQLTKTELDRIRQENGKLVDQNRQLRQEADQVVSAAQTLQKLAQRLALSPPGGSVAPYTTAAAPLDSSNRTQGFYGDLWPGDSPSDPPPDSPDLPRSPAFPPGDPGDRRAPAPQLHYDRPQPDGVASSSLDRDSLNSGGLWLVLTVILIVVTAFGTGFLIVRPFLPQTSK</sequence>
<dbReference type="Proteomes" id="UP000034681">
    <property type="component" value="Unassembled WGS sequence"/>
</dbReference>
<evidence type="ECO:0000313" key="4">
    <source>
        <dbReference type="EMBL" id="KKJ00679.1"/>
    </source>
</evidence>